<accession>A0ABS2UJQ5</accession>
<evidence type="ECO:0000313" key="4">
    <source>
        <dbReference type="Proteomes" id="UP000664109"/>
    </source>
</evidence>
<evidence type="ECO:0000259" key="2">
    <source>
        <dbReference type="Pfam" id="PF03372"/>
    </source>
</evidence>
<keyword evidence="3" id="KW-0378">Hydrolase</keyword>
<reference evidence="3 4" key="1">
    <citation type="journal article" date="2016" name="Arch. Microbiol.">
        <title>Streptomyces zhihengii sp. nov., isolated from rhizospheric soil of Psammosilene tunicoides.</title>
        <authorList>
            <person name="Huang M.J."/>
            <person name="Fei J.J."/>
            <person name="Salam N."/>
            <person name="Kim C.J."/>
            <person name="Hozzein W.N."/>
            <person name="Xiao M."/>
            <person name="Huang H.Q."/>
            <person name="Li W.J."/>
        </authorList>
    </citation>
    <scope>NUCLEOTIDE SEQUENCE [LARGE SCALE GENOMIC DNA]</scope>
    <source>
        <strain evidence="3 4">YIM T102</strain>
    </source>
</reference>
<keyword evidence="1" id="KW-0812">Transmembrane</keyword>
<name>A0ABS2UJQ5_9ACTN</name>
<evidence type="ECO:0000313" key="3">
    <source>
        <dbReference type="EMBL" id="MBM9617573.1"/>
    </source>
</evidence>
<sequence length="285" mass="29771">MLGHRGVPNRFGRLGSLVETFLPWTGALVVVLLLCAALRRSAAAAAAAVLSAVVWATTFGGTLVDKRADGGNITVVTHNVREDNPDPAGTARAVAAADADVVALQELNGTATAAYRKAMDGHYAHRSVQGTVGLWSRYPITDSAPLDIAPWPRALRATVRTPHGPVAVYAVHLPSVRLSPAGFGTRARDSAALRLAAALHDEPLPRVVVVGDLNGTVGDRGLSPVTSRLRSAQAESGAGFGFSWPAAHPVARIDEILLRGITPRAAWNLPATGSDHLPVMAALRL</sequence>
<dbReference type="Pfam" id="PF03372">
    <property type="entry name" value="Exo_endo_phos"/>
    <property type="match status" value="1"/>
</dbReference>
<dbReference type="EMBL" id="JAFEJA010000001">
    <property type="protein sequence ID" value="MBM9617573.1"/>
    <property type="molecule type" value="Genomic_DNA"/>
</dbReference>
<keyword evidence="1" id="KW-0472">Membrane</keyword>
<comment type="caution">
    <text evidence="3">The sequence shown here is derived from an EMBL/GenBank/DDBJ whole genome shotgun (WGS) entry which is preliminary data.</text>
</comment>
<dbReference type="GO" id="GO:0004519">
    <property type="term" value="F:endonuclease activity"/>
    <property type="evidence" value="ECO:0007669"/>
    <property type="project" value="UniProtKB-KW"/>
</dbReference>
<dbReference type="Gene3D" id="3.60.10.10">
    <property type="entry name" value="Endonuclease/exonuclease/phosphatase"/>
    <property type="match status" value="1"/>
</dbReference>
<organism evidence="3 4">
    <name type="scientific">Streptomyces zhihengii</name>
    <dbReference type="NCBI Taxonomy" id="1818004"/>
    <lineage>
        <taxon>Bacteria</taxon>
        <taxon>Bacillati</taxon>
        <taxon>Actinomycetota</taxon>
        <taxon>Actinomycetes</taxon>
        <taxon>Kitasatosporales</taxon>
        <taxon>Streptomycetaceae</taxon>
        <taxon>Streptomyces</taxon>
    </lineage>
</organism>
<feature type="domain" description="Endonuclease/exonuclease/phosphatase" evidence="2">
    <location>
        <begin position="76"/>
        <end position="276"/>
    </location>
</feature>
<dbReference type="InterPro" id="IPR036691">
    <property type="entry name" value="Endo/exonu/phosph_ase_sf"/>
</dbReference>
<keyword evidence="3" id="KW-0540">Nuclease</keyword>
<gene>
    <name evidence="3" type="ORF">JE024_02250</name>
</gene>
<dbReference type="InterPro" id="IPR005135">
    <property type="entry name" value="Endo/exonuclease/phosphatase"/>
</dbReference>
<feature type="transmembrane region" description="Helical" evidence="1">
    <location>
        <begin position="20"/>
        <end position="38"/>
    </location>
</feature>
<keyword evidence="3" id="KW-0255">Endonuclease</keyword>
<keyword evidence="1" id="KW-1133">Transmembrane helix</keyword>
<dbReference type="SUPFAM" id="SSF56219">
    <property type="entry name" value="DNase I-like"/>
    <property type="match status" value="1"/>
</dbReference>
<feature type="transmembrane region" description="Helical" evidence="1">
    <location>
        <begin position="45"/>
        <end position="64"/>
    </location>
</feature>
<protein>
    <submittedName>
        <fullName evidence="3">Endonuclease/exonuclease/phosphatase family protein</fullName>
    </submittedName>
</protein>
<keyword evidence="4" id="KW-1185">Reference proteome</keyword>
<evidence type="ECO:0000256" key="1">
    <source>
        <dbReference type="SAM" id="Phobius"/>
    </source>
</evidence>
<proteinExistence type="predicted"/>
<dbReference type="Proteomes" id="UP000664109">
    <property type="component" value="Unassembled WGS sequence"/>
</dbReference>